<feature type="signal peptide" evidence="1">
    <location>
        <begin position="1"/>
        <end position="25"/>
    </location>
</feature>
<dbReference type="AlphaFoldDB" id="A0A232F170"/>
<keyword evidence="1" id="KW-0732">Signal</keyword>
<sequence length="169" mass="19196">MLDPWEKILETTILVIIFWCNGISGERADNATADFGPVGLSNHEYLTVGQRDWKKFTRTTQKDYAIEHRSDQSRSYYSSVPATPYIPAFDPISVLASLAFLAFLLQSFSALFDRTRSIMPTIISSRRSNSEYGEHFVDIEKRVLRALEEYASLSNDLLGNEKESVKSES</sequence>
<keyword evidence="3" id="KW-1185">Reference proteome</keyword>
<organism evidence="2 3">
    <name type="scientific">Trichomalopsis sarcophagae</name>
    <dbReference type="NCBI Taxonomy" id="543379"/>
    <lineage>
        <taxon>Eukaryota</taxon>
        <taxon>Metazoa</taxon>
        <taxon>Ecdysozoa</taxon>
        <taxon>Arthropoda</taxon>
        <taxon>Hexapoda</taxon>
        <taxon>Insecta</taxon>
        <taxon>Pterygota</taxon>
        <taxon>Neoptera</taxon>
        <taxon>Endopterygota</taxon>
        <taxon>Hymenoptera</taxon>
        <taxon>Apocrita</taxon>
        <taxon>Proctotrupomorpha</taxon>
        <taxon>Chalcidoidea</taxon>
        <taxon>Pteromalidae</taxon>
        <taxon>Pteromalinae</taxon>
        <taxon>Trichomalopsis</taxon>
    </lineage>
</organism>
<dbReference type="OrthoDB" id="7550829at2759"/>
<gene>
    <name evidence="2" type="ORF">TSAR_001683</name>
</gene>
<protein>
    <submittedName>
        <fullName evidence="2">Uncharacterized protein</fullName>
    </submittedName>
</protein>
<evidence type="ECO:0000313" key="2">
    <source>
        <dbReference type="EMBL" id="OXU24526.1"/>
    </source>
</evidence>
<dbReference type="Proteomes" id="UP000215335">
    <property type="component" value="Unassembled WGS sequence"/>
</dbReference>
<evidence type="ECO:0000256" key="1">
    <source>
        <dbReference type="SAM" id="SignalP"/>
    </source>
</evidence>
<name>A0A232F170_9HYME</name>
<proteinExistence type="predicted"/>
<accession>A0A232F170</accession>
<feature type="chain" id="PRO_5012918038" evidence="1">
    <location>
        <begin position="26"/>
        <end position="169"/>
    </location>
</feature>
<comment type="caution">
    <text evidence="2">The sequence shown here is derived from an EMBL/GenBank/DDBJ whole genome shotgun (WGS) entry which is preliminary data.</text>
</comment>
<dbReference type="EMBL" id="NNAY01001275">
    <property type="protein sequence ID" value="OXU24526.1"/>
    <property type="molecule type" value="Genomic_DNA"/>
</dbReference>
<reference evidence="2 3" key="1">
    <citation type="journal article" date="2017" name="Curr. Biol.">
        <title>The Evolution of Venom by Co-option of Single-Copy Genes.</title>
        <authorList>
            <person name="Martinson E.O."/>
            <person name="Mrinalini"/>
            <person name="Kelkar Y.D."/>
            <person name="Chang C.H."/>
            <person name="Werren J.H."/>
        </authorList>
    </citation>
    <scope>NUCLEOTIDE SEQUENCE [LARGE SCALE GENOMIC DNA]</scope>
    <source>
        <strain evidence="2 3">Alberta</strain>
        <tissue evidence="2">Whole body</tissue>
    </source>
</reference>
<evidence type="ECO:0000313" key="3">
    <source>
        <dbReference type="Proteomes" id="UP000215335"/>
    </source>
</evidence>